<protein>
    <recommendedName>
        <fullName evidence="2">Carbohydrate-binding module family 19 domain-containing protein</fullName>
    </recommendedName>
</protein>
<feature type="chain" id="PRO_5046893161" description="Carbohydrate-binding module family 19 domain-containing protein" evidence="1">
    <location>
        <begin position="18"/>
        <end position="469"/>
    </location>
</feature>
<gene>
    <name evidence="3" type="ORF">HGRIS_004903</name>
</gene>
<dbReference type="Pfam" id="PF03427">
    <property type="entry name" value="CBM_19"/>
    <property type="match status" value="1"/>
</dbReference>
<evidence type="ECO:0000313" key="3">
    <source>
        <dbReference type="EMBL" id="KAL0953710.1"/>
    </source>
</evidence>
<evidence type="ECO:0000256" key="1">
    <source>
        <dbReference type="SAM" id="SignalP"/>
    </source>
</evidence>
<feature type="signal peptide" evidence="1">
    <location>
        <begin position="1"/>
        <end position="17"/>
    </location>
</feature>
<feature type="domain" description="Carbohydrate-binding module family 19" evidence="2">
    <location>
        <begin position="252"/>
        <end position="299"/>
    </location>
</feature>
<reference evidence="4" key="1">
    <citation type="submission" date="2024-06" db="EMBL/GenBank/DDBJ databases">
        <title>Multi-omics analyses provide insights into the biosynthesis of the anticancer antibiotic pleurotin in Hohenbuehelia grisea.</title>
        <authorList>
            <person name="Weaver J.A."/>
            <person name="Alberti F."/>
        </authorList>
    </citation>
    <scope>NUCLEOTIDE SEQUENCE [LARGE SCALE GENOMIC DNA]</scope>
    <source>
        <strain evidence="4">T-177</strain>
    </source>
</reference>
<evidence type="ECO:0000259" key="2">
    <source>
        <dbReference type="Pfam" id="PF03427"/>
    </source>
</evidence>
<dbReference type="InterPro" id="IPR005089">
    <property type="entry name" value="CBM19"/>
</dbReference>
<dbReference type="Proteomes" id="UP001556367">
    <property type="component" value="Unassembled WGS sequence"/>
</dbReference>
<organism evidence="3 4">
    <name type="scientific">Hohenbuehelia grisea</name>
    <dbReference type="NCBI Taxonomy" id="104357"/>
    <lineage>
        <taxon>Eukaryota</taxon>
        <taxon>Fungi</taxon>
        <taxon>Dikarya</taxon>
        <taxon>Basidiomycota</taxon>
        <taxon>Agaricomycotina</taxon>
        <taxon>Agaricomycetes</taxon>
        <taxon>Agaricomycetidae</taxon>
        <taxon>Agaricales</taxon>
        <taxon>Pleurotineae</taxon>
        <taxon>Pleurotaceae</taxon>
        <taxon>Hohenbuehelia</taxon>
    </lineage>
</organism>
<evidence type="ECO:0000313" key="4">
    <source>
        <dbReference type="Proteomes" id="UP001556367"/>
    </source>
</evidence>
<accession>A0ABR3JF03</accession>
<name>A0ABR3JF03_9AGAR</name>
<dbReference type="EMBL" id="JASNQZ010000008">
    <property type="protein sequence ID" value="KAL0953710.1"/>
    <property type="molecule type" value="Genomic_DNA"/>
</dbReference>
<proteinExistence type="predicted"/>
<keyword evidence="1" id="KW-0732">Signal</keyword>
<keyword evidence="4" id="KW-1185">Reference proteome</keyword>
<sequence>MVSYATVFVALAASVNGLPLWKRIAQTIPESTAKWEKACLAAGGGLKCNPVSVTAFTTLLAAAGPCEQQDAADAMIDLAKTLNNDASMISLAQIFAQQPRNTPTSLSVPYCQKAPKNSELNGLFQCQFAGANPKTFVGGVAVGGQGTIPFGQNAPVNPPGSCPANPNGAVADGKQLADIAQNPGSGKAPAAASPAVAASDAAMPTAVSPGGAPASGSVATGAAMPTGAGAGAGASSGNGAPGFLIQNGKDAQALNAKFASLSAESSCQADENACIKGAFAKCNFGKFVIMPCGETLTCMALPLVNKAGTSITCTTTADAEARIAATGVAGGVTSNGVSSIAYSNDSVAPKPQAPAPAPAAAAAPASSAKATSGDAASGDFKVQNGKDAQTLNAKFAGLSESASCTDGENACVSGKFAQCVAGKFVLTPCGQGLTCMALPLVNKPGTSITCTTTAGAQARIAASGGVAGA</sequence>
<comment type="caution">
    <text evidence="3">The sequence shown here is derived from an EMBL/GenBank/DDBJ whole genome shotgun (WGS) entry which is preliminary data.</text>
</comment>